<evidence type="ECO:0000256" key="1">
    <source>
        <dbReference type="ARBA" id="ARBA00004141"/>
    </source>
</evidence>
<name>A0A9D4FWI5_DREPO</name>
<organism evidence="8 9">
    <name type="scientific">Dreissena polymorpha</name>
    <name type="common">Zebra mussel</name>
    <name type="synonym">Mytilus polymorpha</name>
    <dbReference type="NCBI Taxonomy" id="45954"/>
    <lineage>
        <taxon>Eukaryota</taxon>
        <taxon>Metazoa</taxon>
        <taxon>Spiralia</taxon>
        <taxon>Lophotrochozoa</taxon>
        <taxon>Mollusca</taxon>
        <taxon>Bivalvia</taxon>
        <taxon>Autobranchia</taxon>
        <taxon>Heteroconchia</taxon>
        <taxon>Euheterodonta</taxon>
        <taxon>Imparidentia</taxon>
        <taxon>Neoheterodontei</taxon>
        <taxon>Myida</taxon>
        <taxon>Dreissenoidea</taxon>
        <taxon>Dreissenidae</taxon>
        <taxon>Dreissena</taxon>
    </lineage>
</organism>
<dbReference type="InterPro" id="IPR006201">
    <property type="entry name" value="Neur_channel"/>
</dbReference>
<comment type="caution">
    <text evidence="5">Lacks conserved residue(s) required for the propagation of feature annotation.</text>
</comment>
<evidence type="ECO:0000256" key="3">
    <source>
        <dbReference type="ARBA" id="ARBA00022989"/>
    </source>
</evidence>
<feature type="transmembrane region" description="Helical" evidence="5">
    <location>
        <begin position="274"/>
        <end position="296"/>
    </location>
</feature>
<dbReference type="InterPro" id="IPR006202">
    <property type="entry name" value="Neur_chan_lig-bd"/>
</dbReference>
<dbReference type="SUPFAM" id="SSF90112">
    <property type="entry name" value="Neurotransmitter-gated ion-channel transmembrane pore"/>
    <property type="match status" value="1"/>
</dbReference>
<dbReference type="EMBL" id="JAIWYP010000006">
    <property type="protein sequence ID" value="KAH3804899.1"/>
    <property type="molecule type" value="Genomic_DNA"/>
</dbReference>
<dbReference type="CDD" id="cd19051">
    <property type="entry name" value="LGIC_TM_cation"/>
    <property type="match status" value="1"/>
</dbReference>
<feature type="transmembrane region" description="Helical" evidence="5">
    <location>
        <begin position="200"/>
        <end position="223"/>
    </location>
</feature>
<dbReference type="PANTHER" id="PTHR18945">
    <property type="entry name" value="NEUROTRANSMITTER GATED ION CHANNEL"/>
    <property type="match status" value="1"/>
</dbReference>
<protein>
    <submittedName>
        <fullName evidence="8">Uncharacterized protein</fullName>
    </submittedName>
</protein>
<dbReference type="Gene3D" id="2.70.170.10">
    <property type="entry name" value="Neurotransmitter-gated ion-channel ligand-binding domain"/>
    <property type="match status" value="1"/>
</dbReference>
<evidence type="ECO:0000259" key="7">
    <source>
        <dbReference type="Pfam" id="PF02932"/>
    </source>
</evidence>
<dbReference type="Gene3D" id="1.20.58.390">
    <property type="entry name" value="Neurotransmitter-gated ion-channel transmembrane domain"/>
    <property type="match status" value="1"/>
</dbReference>
<feature type="transmembrane region" description="Helical" evidence="5">
    <location>
        <begin position="140"/>
        <end position="164"/>
    </location>
</feature>
<dbReference type="GO" id="GO:0004888">
    <property type="term" value="F:transmembrane signaling receptor activity"/>
    <property type="evidence" value="ECO:0007669"/>
    <property type="project" value="InterPro"/>
</dbReference>
<comment type="caution">
    <text evidence="8">The sequence shown here is derived from an EMBL/GenBank/DDBJ whole genome shotgun (WGS) entry which is preliminary data.</text>
</comment>
<reference evidence="8" key="1">
    <citation type="journal article" date="2019" name="bioRxiv">
        <title>The Genome of the Zebra Mussel, Dreissena polymorpha: A Resource for Invasive Species Research.</title>
        <authorList>
            <person name="McCartney M.A."/>
            <person name="Auch B."/>
            <person name="Kono T."/>
            <person name="Mallez S."/>
            <person name="Zhang Y."/>
            <person name="Obille A."/>
            <person name="Becker A."/>
            <person name="Abrahante J.E."/>
            <person name="Garbe J."/>
            <person name="Badalamenti J.P."/>
            <person name="Herman A."/>
            <person name="Mangelson H."/>
            <person name="Liachko I."/>
            <person name="Sullivan S."/>
            <person name="Sone E.D."/>
            <person name="Koren S."/>
            <person name="Silverstein K.A.T."/>
            <person name="Beckman K.B."/>
            <person name="Gohl D.M."/>
        </authorList>
    </citation>
    <scope>NUCLEOTIDE SEQUENCE</scope>
    <source>
        <strain evidence="8">Duluth1</strain>
        <tissue evidence="8">Whole animal</tissue>
    </source>
</reference>
<evidence type="ECO:0000313" key="9">
    <source>
        <dbReference type="Proteomes" id="UP000828390"/>
    </source>
</evidence>
<comment type="subcellular location">
    <subcellularLocation>
        <location evidence="1">Membrane</location>
        <topology evidence="1">Multi-pass membrane protein</topology>
    </subcellularLocation>
</comment>
<accession>A0A9D4FWI5</accession>
<keyword evidence="5" id="KW-0407">Ion channel</keyword>
<dbReference type="PRINTS" id="PR00252">
    <property type="entry name" value="NRIONCHANNEL"/>
</dbReference>
<keyword evidence="9" id="KW-1185">Reference proteome</keyword>
<dbReference type="AlphaFoldDB" id="A0A9D4FWI5"/>
<keyword evidence="4 5" id="KW-0472">Membrane</keyword>
<dbReference type="InterPro" id="IPR038050">
    <property type="entry name" value="Neuro_actylchol_rec"/>
</dbReference>
<dbReference type="GO" id="GO:0016020">
    <property type="term" value="C:membrane"/>
    <property type="evidence" value="ECO:0007669"/>
    <property type="project" value="UniProtKB-SubCell"/>
</dbReference>
<sequence>MSEFSDMDMVTVPQEQTWIPGIHVLDTITTFTPLTEASEDLMVLLYSNGRVKLSVWFNLDTKCEVTITMYPFDVQTCHIIIGKLYDTDKKMIMAPETERLEIWNRNHDEWSIISTGVKQYVYHPDFTGIAIKINIRRKPAFYIINIFIPIFVLCFLNILSFMIPPECGERISYCVSLFLTLSVLLNAVSDSVPKVSNVSFLQVFVILDIVFSAFITIMSIAIVRYEHLNRHEDVCDVRRDDRPKDEFNDANAEKSNDVSSNVVRLDFAYKVDTYLFRGSVLVYILAIVAFILICYFA</sequence>
<dbReference type="GO" id="GO:0005230">
    <property type="term" value="F:extracellular ligand-gated monoatomic ion channel activity"/>
    <property type="evidence" value="ECO:0007669"/>
    <property type="project" value="InterPro"/>
</dbReference>
<dbReference type="Pfam" id="PF02931">
    <property type="entry name" value="Neur_chan_LBD"/>
    <property type="match status" value="1"/>
</dbReference>
<dbReference type="Proteomes" id="UP000828390">
    <property type="component" value="Unassembled WGS sequence"/>
</dbReference>
<evidence type="ECO:0000256" key="2">
    <source>
        <dbReference type="ARBA" id="ARBA00022692"/>
    </source>
</evidence>
<gene>
    <name evidence="8" type="ORF">DPMN_133191</name>
</gene>
<evidence type="ECO:0000313" key="8">
    <source>
        <dbReference type="EMBL" id="KAH3804899.1"/>
    </source>
</evidence>
<keyword evidence="2 5" id="KW-0812">Transmembrane</keyword>
<proteinExistence type="inferred from homology"/>
<keyword evidence="5" id="KW-0406">Ion transport</keyword>
<keyword evidence="5" id="KW-0813">Transport</keyword>
<reference evidence="8" key="2">
    <citation type="submission" date="2020-11" db="EMBL/GenBank/DDBJ databases">
        <authorList>
            <person name="McCartney M.A."/>
            <person name="Auch B."/>
            <person name="Kono T."/>
            <person name="Mallez S."/>
            <person name="Becker A."/>
            <person name="Gohl D.M."/>
            <person name="Silverstein K.A.T."/>
            <person name="Koren S."/>
            <person name="Bechman K.B."/>
            <person name="Herman A."/>
            <person name="Abrahante J.E."/>
            <person name="Garbe J."/>
        </authorList>
    </citation>
    <scope>NUCLEOTIDE SEQUENCE</scope>
    <source>
        <strain evidence="8">Duluth1</strain>
        <tissue evidence="8">Whole animal</tissue>
    </source>
</reference>
<dbReference type="InterPro" id="IPR036719">
    <property type="entry name" value="Neuro-gated_channel_TM_sf"/>
</dbReference>
<evidence type="ECO:0000256" key="5">
    <source>
        <dbReference type="RuleBase" id="RU000687"/>
    </source>
</evidence>
<comment type="similarity">
    <text evidence="5">Belongs to the ligand-gated ion channel (TC 1.A.9) family.</text>
</comment>
<evidence type="ECO:0000259" key="6">
    <source>
        <dbReference type="Pfam" id="PF02931"/>
    </source>
</evidence>
<feature type="domain" description="Neurotransmitter-gated ion-channel ligand-binding" evidence="6">
    <location>
        <begin position="2"/>
        <end position="139"/>
    </location>
</feature>
<feature type="domain" description="Neurotransmitter-gated ion-channel transmembrane" evidence="7">
    <location>
        <begin position="147"/>
        <end position="231"/>
    </location>
</feature>
<dbReference type="PROSITE" id="PS00236">
    <property type="entry name" value="NEUROTR_ION_CHANNEL"/>
    <property type="match status" value="1"/>
</dbReference>
<dbReference type="InterPro" id="IPR006029">
    <property type="entry name" value="Neurotrans-gated_channel_TM"/>
</dbReference>
<dbReference type="SUPFAM" id="SSF63712">
    <property type="entry name" value="Nicotinic receptor ligand binding domain-like"/>
    <property type="match status" value="1"/>
</dbReference>
<dbReference type="Pfam" id="PF02932">
    <property type="entry name" value="Neur_chan_memb"/>
    <property type="match status" value="1"/>
</dbReference>
<dbReference type="InterPro" id="IPR036734">
    <property type="entry name" value="Neur_chan_lig-bd_sf"/>
</dbReference>
<keyword evidence="3 5" id="KW-1133">Transmembrane helix</keyword>
<evidence type="ECO:0000256" key="4">
    <source>
        <dbReference type="ARBA" id="ARBA00023136"/>
    </source>
</evidence>
<dbReference type="InterPro" id="IPR018000">
    <property type="entry name" value="Neurotransmitter_ion_chnl_CS"/>
</dbReference>